<dbReference type="InterPro" id="IPR016181">
    <property type="entry name" value="Acyl_CoA_acyltransferase"/>
</dbReference>
<evidence type="ECO:0000259" key="1">
    <source>
        <dbReference type="PROSITE" id="PS51186"/>
    </source>
</evidence>
<dbReference type="Proteomes" id="UP001549019">
    <property type="component" value="Unassembled WGS sequence"/>
</dbReference>
<evidence type="ECO:0000313" key="2">
    <source>
        <dbReference type="EMBL" id="MET3110576.1"/>
    </source>
</evidence>
<name>A0ABV2E828_9STAP</name>
<keyword evidence="2" id="KW-0012">Acyltransferase</keyword>
<sequence>MIQLKEIGEDNFYEVIGLKVHDTQEKFVAPNVRSIAECWLYRENGDTFPYAVYKGDEMVGFLLLDLDAEERKYMIWRMMIDECHQGKGYGRELVEHVIEMARSDDGYDVLIADYVTGNEAMEKLLRTLGFEESGFEEEVNEVVMTLDIQSPLL</sequence>
<organism evidence="2 3">
    <name type="scientific">Salinicoccus halitifaciens</name>
    <dbReference type="NCBI Taxonomy" id="1073415"/>
    <lineage>
        <taxon>Bacteria</taxon>
        <taxon>Bacillati</taxon>
        <taxon>Bacillota</taxon>
        <taxon>Bacilli</taxon>
        <taxon>Bacillales</taxon>
        <taxon>Staphylococcaceae</taxon>
        <taxon>Salinicoccus</taxon>
    </lineage>
</organism>
<dbReference type="EC" id="2.3.1.57" evidence="2"/>
<dbReference type="SUPFAM" id="SSF55729">
    <property type="entry name" value="Acyl-CoA N-acyltransferases (Nat)"/>
    <property type="match status" value="1"/>
</dbReference>
<comment type="caution">
    <text evidence="2">The sequence shown here is derived from an EMBL/GenBank/DDBJ whole genome shotgun (WGS) entry which is preliminary data.</text>
</comment>
<reference evidence="2 3" key="1">
    <citation type="submission" date="2024-05" db="EMBL/GenBank/DDBJ databases">
        <title>Genomic Encyclopedia of Type Strains, Phase IV (KMG-IV): sequencing the most valuable type-strain genomes for metagenomic binning, comparative biology and taxonomic classification.</title>
        <authorList>
            <person name="Goeker M."/>
        </authorList>
    </citation>
    <scope>NUCLEOTIDE SEQUENCE [LARGE SCALE GENOMIC DNA]</scope>
    <source>
        <strain evidence="2 3">DSM 25286</strain>
    </source>
</reference>
<dbReference type="Gene3D" id="3.40.630.30">
    <property type="match status" value="1"/>
</dbReference>
<dbReference type="InterPro" id="IPR000182">
    <property type="entry name" value="GNAT_dom"/>
</dbReference>
<evidence type="ECO:0000313" key="3">
    <source>
        <dbReference type="Proteomes" id="UP001549019"/>
    </source>
</evidence>
<dbReference type="RefSeq" id="WP_230821466.1">
    <property type="nucleotide sequence ID" value="NZ_JAJNCU010000003.1"/>
</dbReference>
<dbReference type="PROSITE" id="PS51186">
    <property type="entry name" value="GNAT"/>
    <property type="match status" value="1"/>
</dbReference>
<gene>
    <name evidence="2" type="ORF">ABHD89_000978</name>
</gene>
<feature type="domain" description="N-acetyltransferase" evidence="1">
    <location>
        <begin position="2"/>
        <end position="149"/>
    </location>
</feature>
<proteinExistence type="predicted"/>
<protein>
    <submittedName>
        <fullName evidence="2">Diamine N-acetyltransferase</fullName>
        <ecNumber evidence="2">2.3.1.57</ecNumber>
    </submittedName>
</protein>
<dbReference type="EMBL" id="JBDZDV010000002">
    <property type="protein sequence ID" value="MET3110576.1"/>
    <property type="molecule type" value="Genomic_DNA"/>
</dbReference>
<accession>A0ABV2E828</accession>
<keyword evidence="3" id="KW-1185">Reference proteome</keyword>
<dbReference type="CDD" id="cd04301">
    <property type="entry name" value="NAT_SF"/>
    <property type="match status" value="1"/>
</dbReference>
<dbReference type="GO" id="GO:0004145">
    <property type="term" value="F:diamine N-acetyltransferase activity"/>
    <property type="evidence" value="ECO:0007669"/>
    <property type="project" value="UniProtKB-EC"/>
</dbReference>
<keyword evidence="2" id="KW-0808">Transferase</keyword>
<dbReference type="Pfam" id="PF00583">
    <property type="entry name" value="Acetyltransf_1"/>
    <property type="match status" value="1"/>
</dbReference>